<dbReference type="GO" id="GO:0006888">
    <property type="term" value="P:endoplasmic reticulum to Golgi vesicle-mediated transport"/>
    <property type="evidence" value="ECO:0007669"/>
    <property type="project" value="UniProtKB-UniRule"/>
</dbReference>
<keyword evidence="3 9" id="KW-0812">Transmembrane</keyword>
<evidence type="ECO:0000256" key="8">
    <source>
        <dbReference type="ARBA" id="ARBA00023136"/>
    </source>
</evidence>
<feature type="transmembrane region" description="Helical" evidence="9">
    <location>
        <begin position="277"/>
        <end position="295"/>
    </location>
</feature>
<reference evidence="10 11" key="1">
    <citation type="submission" date="2018-10" db="EMBL/GenBank/DDBJ databases">
        <authorList>
            <consortium name="Pathogen Informatics"/>
        </authorList>
    </citation>
    <scope>NUCLEOTIDE SEQUENCE [LARGE SCALE GENOMIC DNA]</scope>
</reference>
<reference evidence="12" key="2">
    <citation type="submission" date="2019-11" db="UniProtKB">
        <authorList>
            <consortium name="WormBaseParasite"/>
        </authorList>
    </citation>
    <scope>IDENTIFICATION</scope>
</reference>
<dbReference type="GO" id="GO:0005793">
    <property type="term" value="C:endoplasmic reticulum-Golgi intermediate compartment"/>
    <property type="evidence" value="ECO:0007669"/>
    <property type="project" value="UniProtKB-UniRule"/>
</dbReference>
<comment type="function">
    <text evidence="9">Has a role in transport between endoplasmic reticulum and Golgi.</text>
</comment>
<comment type="similarity">
    <text evidence="1 9">Belongs to the YIF1 family.</text>
</comment>
<keyword evidence="6 9" id="KW-1133">Transmembrane helix</keyword>
<comment type="subcellular location">
    <subcellularLocation>
        <location evidence="9">Endoplasmic reticulum membrane</location>
        <topology evidence="9">Multi-pass membrane protein</topology>
    </subcellularLocation>
    <subcellularLocation>
        <location evidence="9">Golgi apparatus membrane</location>
        <topology evidence="9">Multi-pass membrane protein</topology>
    </subcellularLocation>
</comment>
<dbReference type="PANTHER" id="PTHR14083">
    <property type="entry name" value="YIP1 INTERACTING FACTOR HOMOLOG YIF1 PROTEIN"/>
    <property type="match status" value="1"/>
</dbReference>
<dbReference type="GO" id="GO:0005789">
    <property type="term" value="C:endoplasmic reticulum membrane"/>
    <property type="evidence" value="ECO:0007669"/>
    <property type="project" value="UniProtKB-SubCell"/>
</dbReference>
<keyword evidence="11" id="KW-1185">Reference proteome</keyword>
<dbReference type="PANTHER" id="PTHR14083:SF0">
    <property type="entry name" value="YIP1D-INTERACTING FACTOR 1, ISOFORM C"/>
    <property type="match status" value="1"/>
</dbReference>
<evidence type="ECO:0000256" key="5">
    <source>
        <dbReference type="ARBA" id="ARBA00022927"/>
    </source>
</evidence>
<evidence type="ECO:0000313" key="11">
    <source>
        <dbReference type="Proteomes" id="UP000267029"/>
    </source>
</evidence>
<evidence type="ECO:0000256" key="6">
    <source>
        <dbReference type="ARBA" id="ARBA00022989"/>
    </source>
</evidence>
<organism evidence="10 11">
    <name type="scientific">Mesocestoides corti</name>
    <name type="common">Flatworm</name>
    <dbReference type="NCBI Taxonomy" id="53468"/>
    <lineage>
        <taxon>Eukaryota</taxon>
        <taxon>Metazoa</taxon>
        <taxon>Spiralia</taxon>
        <taxon>Lophotrochozoa</taxon>
        <taxon>Platyhelminthes</taxon>
        <taxon>Cestoda</taxon>
        <taxon>Eucestoda</taxon>
        <taxon>Cyclophyllidea</taxon>
        <taxon>Mesocestoididae</taxon>
        <taxon>Mesocestoides</taxon>
    </lineage>
</organism>
<dbReference type="OrthoDB" id="337750at2759"/>
<dbReference type="GO" id="GO:0015031">
    <property type="term" value="P:protein transport"/>
    <property type="evidence" value="ECO:0007669"/>
    <property type="project" value="UniProtKB-KW"/>
</dbReference>
<evidence type="ECO:0000256" key="9">
    <source>
        <dbReference type="RuleBase" id="RU368073"/>
    </source>
</evidence>
<dbReference type="Proteomes" id="UP000267029">
    <property type="component" value="Unassembled WGS sequence"/>
</dbReference>
<dbReference type="GO" id="GO:0000139">
    <property type="term" value="C:Golgi membrane"/>
    <property type="evidence" value="ECO:0007669"/>
    <property type="project" value="UniProtKB-SubCell"/>
</dbReference>
<dbReference type="AlphaFoldDB" id="A0A0R3U9W3"/>
<evidence type="ECO:0000313" key="10">
    <source>
        <dbReference type="EMBL" id="VDD77709.1"/>
    </source>
</evidence>
<keyword evidence="2 9" id="KW-0813">Transport</keyword>
<gene>
    <name evidence="10" type="ORF">MCOS_LOCUS3712</name>
</gene>
<evidence type="ECO:0000313" key="12">
    <source>
        <dbReference type="WBParaSite" id="MCU_011525-RB"/>
    </source>
</evidence>
<keyword evidence="7 9" id="KW-0333">Golgi apparatus</keyword>
<keyword evidence="8 9" id="KW-0472">Membrane</keyword>
<evidence type="ECO:0000256" key="4">
    <source>
        <dbReference type="ARBA" id="ARBA00022824"/>
    </source>
</evidence>
<keyword evidence="5 9" id="KW-0653">Protein transport</keyword>
<dbReference type="WBParaSite" id="MCU_011525-RB">
    <property type="protein sequence ID" value="MCU_011525-RB"/>
    <property type="gene ID" value="MCU_011525"/>
</dbReference>
<name>A0A0R3U9W3_MESCO</name>
<evidence type="ECO:0000256" key="2">
    <source>
        <dbReference type="ARBA" id="ARBA00022448"/>
    </source>
</evidence>
<accession>A0A0R3U9W3</accession>
<sequence length="312" mass="34030">MDTYSSPWGGQPVGSQAGNFFVPSGGPQNVYSQQSYVLGSSGAGSYQPQPTTQLNSTEAQYFVGQFPQNIAMQYGTEAIGQGKQIVQEKVEKYLLISKLKHYFAVDNGYVAKKLGLLLCPFFHTKWDLQYDSSGVVPPRADINSPDLYIPSMAFITYVIVAGISLGINGRFAPDLLGILSTQSFGWLVLEVCVLTFALYLLNIQSSLSYLDLLAYGGYKFVHMIVVVSASLIFASPGYCFALVWTGLAFAFFQIRSLKLQVLPQADRQSSLNPRRGVYLLVCTALFQPLIIWWLTSSVVGSGAAPPNSVPAP</sequence>
<dbReference type="GO" id="GO:0030134">
    <property type="term" value="C:COPII-coated ER to Golgi transport vesicle"/>
    <property type="evidence" value="ECO:0007669"/>
    <property type="project" value="TreeGrafter"/>
</dbReference>
<feature type="transmembrane region" description="Helical" evidence="9">
    <location>
        <begin position="220"/>
        <end position="252"/>
    </location>
</feature>
<evidence type="ECO:0000256" key="7">
    <source>
        <dbReference type="ARBA" id="ARBA00023034"/>
    </source>
</evidence>
<feature type="transmembrane region" description="Helical" evidence="9">
    <location>
        <begin position="175"/>
        <end position="200"/>
    </location>
</feature>
<feature type="transmembrane region" description="Helical" evidence="9">
    <location>
        <begin position="147"/>
        <end position="168"/>
    </location>
</feature>
<dbReference type="EMBL" id="UXSR01000945">
    <property type="protein sequence ID" value="VDD77709.1"/>
    <property type="molecule type" value="Genomic_DNA"/>
</dbReference>
<evidence type="ECO:0000256" key="3">
    <source>
        <dbReference type="ARBA" id="ARBA00022692"/>
    </source>
</evidence>
<dbReference type="Pfam" id="PF03878">
    <property type="entry name" value="YIF1"/>
    <property type="match status" value="1"/>
</dbReference>
<evidence type="ECO:0000256" key="1">
    <source>
        <dbReference type="ARBA" id="ARBA00009727"/>
    </source>
</evidence>
<dbReference type="InterPro" id="IPR005578">
    <property type="entry name" value="Yif1_fam"/>
</dbReference>
<keyword evidence="4 9" id="KW-0256">Endoplasmic reticulum</keyword>
<protein>
    <recommendedName>
        <fullName evidence="9">Protein YIF1</fullName>
    </recommendedName>
</protein>
<dbReference type="STRING" id="53468.A0A0R3U9W3"/>
<proteinExistence type="inferred from homology"/>